<protein>
    <recommendedName>
        <fullName evidence="2">Phage major capsid protein</fullName>
    </recommendedName>
</protein>
<organism evidence="1">
    <name type="scientific">Dyadobacter sp. 676</name>
    <dbReference type="NCBI Taxonomy" id="3088362"/>
    <lineage>
        <taxon>Bacteria</taxon>
        <taxon>Pseudomonadati</taxon>
        <taxon>Bacteroidota</taxon>
        <taxon>Cytophagia</taxon>
        <taxon>Cytophagales</taxon>
        <taxon>Spirosomataceae</taxon>
        <taxon>Dyadobacter</taxon>
    </lineage>
</organism>
<accession>A0AAU8FL88</accession>
<evidence type="ECO:0000313" key="1">
    <source>
        <dbReference type="EMBL" id="XCH24992.1"/>
    </source>
</evidence>
<dbReference type="RefSeq" id="WP_353720299.1">
    <property type="nucleotide sequence ID" value="NZ_CP159289.1"/>
</dbReference>
<proteinExistence type="predicted"/>
<evidence type="ECO:0008006" key="2">
    <source>
        <dbReference type="Google" id="ProtNLM"/>
    </source>
</evidence>
<dbReference type="EMBL" id="CP159289">
    <property type="protein sequence ID" value="XCH24992.1"/>
    <property type="molecule type" value="Genomic_DNA"/>
</dbReference>
<dbReference type="AlphaFoldDB" id="A0AAU8FL88"/>
<sequence length="333" mass="36789">MPSIDLGGLDSSLKVRRDGARTLFTERMTDGWGQLAGFQKLRTTDEAVLGSMIGQSLLQPGAKGTFNPKQNVLKASARIAKVRPGKIDLLIGQPEAQQLEATYWAQVDGHNAKNPEDFMFADHVWSWCIGQTGEDVLAAVWNGTLNSAGTNAVDVVNGILKLIDDDIASDDIPESMIFTHSEAGFFLKEENIIAEFKGLSKIYRTKLPRYAKVPATLRCAPERASEYLFACLEAFGEKNIYNEFQQPVLFWDKSIAIEPVLDWAGTDTVMITPNENLVFCSDRTDDGIQLDSDYSKRDRSIAIVGDIRFAPNYHRSDLIVVNDLRARPAGAGV</sequence>
<reference evidence="1" key="1">
    <citation type="submission" date="2024-06" db="EMBL/GenBank/DDBJ databases">
        <title>Sequencing and assembly of the genome of Dyadobacter sp. strain 676, a symbiont of Cyamopsis tetragonoloba.</title>
        <authorList>
            <person name="Guro P."/>
            <person name="Sazanova A."/>
            <person name="Kuznetsova I."/>
            <person name="Belimov A."/>
            <person name="Safronova V."/>
        </authorList>
    </citation>
    <scope>NUCLEOTIDE SEQUENCE</scope>
    <source>
        <strain evidence="1">676</strain>
    </source>
</reference>
<gene>
    <name evidence="1" type="ORF">ABV298_00755</name>
</gene>
<name>A0AAU8FL88_9BACT</name>